<reference evidence="1 2" key="1">
    <citation type="journal article" date="2019" name="Sci. Rep.">
        <title>A high-quality genome of Eragrostis curvula grass provides insights into Poaceae evolution and supports new strategies to enhance forage quality.</title>
        <authorList>
            <person name="Carballo J."/>
            <person name="Santos B.A.C.M."/>
            <person name="Zappacosta D."/>
            <person name="Garbus I."/>
            <person name="Selva J.P."/>
            <person name="Gallo C.A."/>
            <person name="Diaz A."/>
            <person name="Albertini E."/>
            <person name="Caccamo M."/>
            <person name="Echenique V."/>
        </authorList>
    </citation>
    <scope>NUCLEOTIDE SEQUENCE [LARGE SCALE GENOMIC DNA]</scope>
    <source>
        <strain evidence="2">cv. Victoria</strain>
        <tissue evidence="1">Leaf</tissue>
    </source>
</reference>
<protein>
    <recommendedName>
        <fullName evidence="3">DUF1618 domain-containing protein</fullName>
    </recommendedName>
</protein>
<keyword evidence="2" id="KW-1185">Reference proteome</keyword>
<gene>
    <name evidence="1" type="ORF">EJB05_57963</name>
</gene>
<sequence length="118" mass="13781">MEICLLRRGPNEPLMVVEFELQYDPVTQRYIAELCILRVGSRRWEIKPSVPVIIHDEGGNKVHELPHWRGRIDTAIIVGNRFLCWVHYNVGFFIWDTAVEASPNKIRWIGVILSARCR</sequence>
<evidence type="ECO:0000313" key="2">
    <source>
        <dbReference type="Proteomes" id="UP000324897"/>
    </source>
</evidence>
<dbReference type="Proteomes" id="UP000324897">
    <property type="component" value="Unassembled WGS sequence"/>
</dbReference>
<proteinExistence type="predicted"/>
<evidence type="ECO:0000313" key="1">
    <source>
        <dbReference type="EMBL" id="TVT96824.1"/>
    </source>
</evidence>
<dbReference type="AlphaFoldDB" id="A0A5J9SC39"/>
<dbReference type="EMBL" id="RWGY01001122">
    <property type="protein sequence ID" value="TVT96824.1"/>
    <property type="molecule type" value="Genomic_DNA"/>
</dbReference>
<dbReference type="Gramene" id="TVT96824">
    <property type="protein sequence ID" value="TVT96824"/>
    <property type="gene ID" value="EJB05_57963"/>
</dbReference>
<name>A0A5J9SC39_9POAL</name>
<evidence type="ECO:0008006" key="3">
    <source>
        <dbReference type="Google" id="ProtNLM"/>
    </source>
</evidence>
<comment type="caution">
    <text evidence="1">The sequence shown here is derived from an EMBL/GenBank/DDBJ whole genome shotgun (WGS) entry which is preliminary data.</text>
</comment>
<organism evidence="1 2">
    <name type="scientific">Eragrostis curvula</name>
    <name type="common">weeping love grass</name>
    <dbReference type="NCBI Taxonomy" id="38414"/>
    <lineage>
        <taxon>Eukaryota</taxon>
        <taxon>Viridiplantae</taxon>
        <taxon>Streptophyta</taxon>
        <taxon>Embryophyta</taxon>
        <taxon>Tracheophyta</taxon>
        <taxon>Spermatophyta</taxon>
        <taxon>Magnoliopsida</taxon>
        <taxon>Liliopsida</taxon>
        <taxon>Poales</taxon>
        <taxon>Poaceae</taxon>
        <taxon>PACMAD clade</taxon>
        <taxon>Chloridoideae</taxon>
        <taxon>Eragrostideae</taxon>
        <taxon>Eragrostidinae</taxon>
        <taxon>Eragrostis</taxon>
    </lineage>
</organism>
<accession>A0A5J9SC39</accession>
<feature type="non-terminal residue" evidence="1">
    <location>
        <position position="1"/>
    </location>
</feature>